<dbReference type="GO" id="GO:0005789">
    <property type="term" value="C:endoplasmic reticulum membrane"/>
    <property type="evidence" value="ECO:0007669"/>
    <property type="project" value="TreeGrafter"/>
</dbReference>
<dbReference type="PANTHER" id="PTHR10984">
    <property type="entry name" value="ENDOPLASMIC RETICULUM-GOLGI INTERMEDIATE COMPARTMENT PROTEIN"/>
    <property type="match status" value="1"/>
</dbReference>
<accession>A0A6H5G270</accession>
<protein>
    <recommendedName>
        <fullName evidence="7">Endoplasmic reticulum-Golgi intermediate compartment protein 3</fullName>
    </recommendedName>
</protein>
<dbReference type="GO" id="GO:0030134">
    <property type="term" value="C:COPII-coated ER to Golgi transport vesicle"/>
    <property type="evidence" value="ECO:0007669"/>
    <property type="project" value="TreeGrafter"/>
</dbReference>
<comment type="subcellular location">
    <subcellularLocation>
        <location evidence="2">Endoplasmic reticulum-Golgi intermediate compartment membrane</location>
        <topology evidence="2">Multi-pass membrane protein</topology>
    </subcellularLocation>
    <subcellularLocation>
        <location evidence="1">Golgi apparatus</location>
        <location evidence="1">cis-Golgi network membrane</location>
        <topology evidence="1">Multi-pass membrane protein</topology>
    </subcellularLocation>
</comment>
<dbReference type="Proteomes" id="UP000479000">
    <property type="component" value="Unassembled WGS sequence"/>
</dbReference>
<evidence type="ECO:0000256" key="2">
    <source>
        <dbReference type="ARBA" id="ARBA00004457"/>
    </source>
</evidence>
<evidence type="ECO:0000256" key="6">
    <source>
        <dbReference type="ARBA" id="ARBA00023136"/>
    </source>
</evidence>
<organism evidence="11 12">
    <name type="scientific">Nesidiocoris tenuis</name>
    <dbReference type="NCBI Taxonomy" id="355587"/>
    <lineage>
        <taxon>Eukaryota</taxon>
        <taxon>Metazoa</taxon>
        <taxon>Ecdysozoa</taxon>
        <taxon>Arthropoda</taxon>
        <taxon>Hexapoda</taxon>
        <taxon>Insecta</taxon>
        <taxon>Pterygota</taxon>
        <taxon>Neoptera</taxon>
        <taxon>Paraneoptera</taxon>
        <taxon>Hemiptera</taxon>
        <taxon>Heteroptera</taxon>
        <taxon>Panheteroptera</taxon>
        <taxon>Cimicomorpha</taxon>
        <taxon>Miridae</taxon>
        <taxon>Dicyphina</taxon>
        <taxon>Nesidiocoris</taxon>
    </lineage>
</organism>
<dbReference type="PANTHER" id="PTHR10984:SF25">
    <property type="entry name" value="ENDOPLASMIC RETICULUM-GOLGI INTERMEDIATE COMPARTMENT PROTEIN 3"/>
    <property type="match status" value="1"/>
</dbReference>
<dbReference type="AlphaFoldDB" id="A0A6H5G270"/>
<evidence type="ECO:0000313" key="11">
    <source>
        <dbReference type="EMBL" id="CAA9995896.1"/>
    </source>
</evidence>
<evidence type="ECO:0000259" key="9">
    <source>
        <dbReference type="Pfam" id="PF07970"/>
    </source>
</evidence>
<dbReference type="InterPro" id="IPR012936">
    <property type="entry name" value="Erv_C"/>
</dbReference>
<feature type="domain" description="Endoplasmic reticulum vesicle transporter C-terminal" evidence="9">
    <location>
        <begin position="114"/>
        <end position="263"/>
    </location>
</feature>
<feature type="transmembrane region" description="Helical" evidence="8">
    <location>
        <begin position="241"/>
        <end position="262"/>
    </location>
</feature>
<comment type="similarity">
    <text evidence="3">Belongs to the ERGIC family.</text>
</comment>
<reference evidence="11 12" key="1">
    <citation type="submission" date="2020-02" db="EMBL/GenBank/DDBJ databases">
        <authorList>
            <person name="Ferguson B K."/>
        </authorList>
    </citation>
    <scope>NUCLEOTIDE SEQUENCE [LARGE SCALE GENOMIC DNA]</scope>
</reference>
<feature type="domain" description="Endoplasmic reticulum vesicle transporter N-terminal" evidence="10">
    <location>
        <begin position="8"/>
        <end position="98"/>
    </location>
</feature>
<evidence type="ECO:0000256" key="7">
    <source>
        <dbReference type="ARBA" id="ARBA00040493"/>
    </source>
</evidence>
<evidence type="ECO:0000256" key="4">
    <source>
        <dbReference type="ARBA" id="ARBA00022692"/>
    </source>
</evidence>
<dbReference type="GO" id="GO:0006888">
    <property type="term" value="P:endoplasmic reticulum to Golgi vesicle-mediated transport"/>
    <property type="evidence" value="ECO:0007669"/>
    <property type="project" value="TreeGrafter"/>
</dbReference>
<dbReference type="Pfam" id="PF07970">
    <property type="entry name" value="COPIIcoated_ERV"/>
    <property type="match status" value="1"/>
</dbReference>
<keyword evidence="5 8" id="KW-1133">Transmembrane helix</keyword>
<proteinExistence type="inferred from homology"/>
<sequence length="282" mass="31868">MKLHLEKLKDFDAYYKPIEDYHEKTFVGGTVSILCWVTIILLSSLRCYEFFTTKEVTQTIFVDSSRSPKLWINLDIIVHRISCDYIALDAMDSSGEQHLHIDHNIFKRRLDSGGKPIEEPKKEVHDVQPFTSSQFNTSHTIRHLSFAKDKVVGNTDLPLNPLDGSVSTASEGATMFKYYIKIVPTIMVDALNNMFLTNQFSVTKHEKVMESMHGGSGMPGIFFSYDISALMVKIVAKNVPITHLITDLCSIIGGVWVFAMFVDSVFYRSSKLLNKIELGKAS</sequence>
<dbReference type="InterPro" id="IPR045888">
    <property type="entry name" value="Erv"/>
</dbReference>
<evidence type="ECO:0000256" key="3">
    <source>
        <dbReference type="ARBA" id="ARBA00005648"/>
    </source>
</evidence>
<name>A0A6H5G270_9HEMI</name>
<evidence type="ECO:0000313" key="12">
    <source>
        <dbReference type="Proteomes" id="UP000479000"/>
    </source>
</evidence>
<keyword evidence="12" id="KW-1185">Reference proteome</keyword>
<evidence type="ECO:0000256" key="8">
    <source>
        <dbReference type="SAM" id="Phobius"/>
    </source>
</evidence>
<dbReference type="EMBL" id="CADCXU010004126">
    <property type="protein sequence ID" value="CAA9995896.1"/>
    <property type="molecule type" value="Genomic_DNA"/>
</dbReference>
<dbReference type="Pfam" id="PF13850">
    <property type="entry name" value="ERGIC_N"/>
    <property type="match status" value="1"/>
</dbReference>
<evidence type="ECO:0000256" key="1">
    <source>
        <dbReference type="ARBA" id="ARBA00004257"/>
    </source>
</evidence>
<dbReference type="InterPro" id="IPR039542">
    <property type="entry name" value="Erv_N"/>
</dbReference>
<evidence type="ECO:0000256" key="5">
    <source>
        <dbReference type="ARBA" id="ARBA00022989"/>
    </source>
</evidence>
<dbReference type="GO" id="GO:0006890">
    <property type="term" value="P:retrograde vesicle-mediated transport, Golgi to endoplasmic reticulum"/>
    <property type="evidence" value="ECO:0007669"/>
    <property type="project" value="TreeGrafter"/>
</dbReference>
<keyword evidence="6 8" id="KW-0472">Membrane</keyword>
<dbReference type="OrthoDB" id="270930at2759"/>
<feature type="transmembrane region" description="Helical" evidence="8">
    <location>
        <begin position="26"/>
        <end position="45"/>
    </location>
</feature>
<gene>
    <name evidence="11" type="ORF">NTEN_LOCUS2599</name>
</gene>
<keyword evidence="4 8" id="KW-0812">Transmembrane</keyword>
<dbReference type="GO" id="GO:0033116">
    <property type="term" value="C:endoplasmic reticulum-Golgi intermediate compartment membrane"/>
    <property type="evidence" value="ECO:0007669"/>
    <property type="project" value="UniProtKB-SubCell"/>
</dbReference>
<dbReference type="GO" id="GO:0000139">
    <property type="term" value="C:Golgi membrane"/>
    <property type="evidence" value="ECO:0007669"/>
    <property type="project" value="TreeGrafter"/>
</dbReference>
<evidence type="ECO:0000259" key="10">
    <source>
        <dbReference type="Pfam" id="PF13850"/>
    </source>
</evidence>